<evidence type="ECO:0000259" key="1">
    <source>
        <dbReference type="Pfam" id="PF26353"/>
    </source>
</evidence>
<gene>
    <name evidence="2" type="ORF">GCM10010917_15920</name>
</gene>
<comment type="caution">
    <text evidence="2">The sequence shown here is derived from an EMBL/GenBank/DDBJ whole genome shotgun (WGS) entry which is preliminary data.</text>
</comment>
<accession>A0ABQ1FVJ6</accession>
<name>A0ABQ1FVJ6_9BACL</name>
<dbReference type="Proteomes" id="UP000609323">
    <property type="component" value="Unassembled WGS sequence"/>
</dbReference>
<dbReference type="Pfam" id="PF26353">
    <property type="entry name" value="YhfM"/>
    <property type="match status" value="1"/>
</dbReference>
<keyword evidence="3" id="KW-1185">Reference proteome</keyword>
<protein>
    <recommendedName>
        <fullName evidence="1">YhfM-like domain-containing protein</fullName>
    </recommendedName>
</protein>
<proteinExistence type="predicted"/>
<feature type="domain" description="YhfM-like" evidence="1">
    <location>
        <begin position="28"/>
        <end position="111"/>
    </location>
</feature>
<evidence type="ECO:0000313" key="2">
    <source>
        <dbReference type="EMBL" id="GGA31615.1"/>
    </source>
</evidence>
<reference evidence="3" key="1">
    <citation type="journal article" date="2019" name="Int. J. Syst. Evol. Microbiol.">
        <title>The Global Catalogue of Microorganisms (GCM) 10K type strain sequencing project: providing services to taxonomists for standard genome sequencing and annotation.</title>
        <authorList>
            <consortium name="The Broad Institute Genomics Platform"/>
            <consortium name="The Broad Institute Genome Sequencing Center for Infectious Disease"/>
            <person name="Wu L."/>
            <person name="Ma J."/>
        </authorList>
    </citation>
    <scope>NUCLEOTIDE SEQUENCE [LARGE SCALE GENOMIC DNA]</scope>
    <source>
        <strain evidence="3">CGMCC 1.15044</strain>
    </source>
</reference>
<evidence type="ECO:0000313" key="3">
    <source>
        <dbReference type="Proteomes" id="UP000609323"/>
    </source>
</evidence>
<dbReference type="EMBL" id="BMHF01000004">
    <property type="protein sequence ID" value="GGA31615.1"/>
    <property type="molecule type" value="Genomic_DNA"/>
</dbReference>
<organism evidence="2 3">
    <name type="scientific">Paenibacillus physcomitrellae</name>
    <dbReference type="NCBI Taxonomy" id="1619311"/>
    <lineage>
        <taxon>Bacteria</taxon>
        <taxon>Bacillati</taxon>
        <taxon>Bacillota</taxon>
        <taxon>Bacilli</taxon>
        <taxon>Bacillales</taxon>
        <taxon>Paenibacillaceae</taxon>
        <taxon>Paenibacillus</taxon>
    </lineage>
</organism>
<sequence length="113" mass="13024">MKVGHGLESIALDCFESPSLSNSDCKDKFYDDDKTLKKFREAIEKANRIPGALDYQPEYTMTLTYRNSNQSVFYFSLTSNRDYNGLVVEQSNSEKGYSIPKDKANELRDIVYR</sequence>
<dbReference type="InterPro" id="IPR058780">
    <property type="entry name" value="YhfM-like_dom"/>
</dbReference>